<feature type="chain" id="PRO_5026652969" description="Secreted protein" evidence="1">
    <location>
        <begin position="28"/>
        <end position="81"/>
    </location>
</feature>
<gene>
    <name evidence="2" type="ORF">AVDCRST_MAG28-3725</name>
</gene>
<reference evidence="2" key="1">
    <citation type="submission" date="2020-02" db="EMBL/GenBank/DDBJ databases">
        <authorList>
            <person name="Meier V. D."/>
        </authorList>
    </citation>
    <scope>NUCLEOTIDE SEQUENCE</scope>
    <source>
        <strain evidence="2">AVDCRST_MAG28</strain>
    </source>
</reference>
<dbReference type="AlphaFoldDB" id="A0A6J4RAW6"/>
<evidence type="ECO:0000256" key="1">
    <source>
        <dbReference type="SAM" id="SignalP"/>
    </source>
</evidence>
<evidence type="ECO:0008006" key="3">
    <source>
        <dbReference type="Google" id="ProtNLM"/>
    </source>
</evidence>
<feature type="signal peptide" evidence="1">
    <location>
        <begin position="1"/>
        <end position="27"/>
    </location>
</feature>
<evidence type="ECO:0000313" key="2">
    <source>
        <dbReference type="EMBL" id="CAA9463982.1"/>
    </source>
</evidence>
<proteinExistence type="predicted"/>
<organism evidence="2">
    <name type="scientific">uncultured Rubrobacteraceae bacterium</name>
    <dbReference type="NCBI Taxonomy" id="349277"/>
    <lineage>
        <taxon>Bacteria</taxon>
        <taxon>Bacillati</taxon>
        <taxon>Actinomycetota</taxon>
        <taxon>Rubrobacteria</taxon>
        <taxon>Rubrobacterales</taxon>
        <taxon>Rubrobacteraceae</taxon>
        <taxon>environmental samples</taxon>
    </lineage>
</organism>
<sequence length="81" mass="9979">MRRISSLVTASVFAALMVMLWSIPALAKSEPVKPTYPPTCYPWTWDWFWSPSAQWWYWQYYRWCYEPVGGWFLNWGMWGWW</sequence>
<dbReference type="EMBL" id="CADCVE010000095">
    <property type="protein sequence ID" value="CAA9463982.1"/>
    <property type="molecule type" value="Genomic_DNA"/>
</dbReference>
<protein>
    <recommendedName>
        <fullName evidence="3">Secreted protein</fullName>
    </recommendedName>
</protein>
<keyword evidence="1" id="KW-0732">Signal</keyword>
<name>A0A6J4RAW6_9ACTN</name>
<accession>A0A6J4RAW6</accession>